<dbReference type="AlphaFoldDB" id="A0AAE0S352"/>
<feature type="non-terminal residue" evidence="2">
    <location>
        <position position="1"/>
    </location>
</feature>
<reference evidence="2" key="2">
    <citation type="journal article" date="2021" name="Genome Biol. Evol.">
        <title>Developing a high-quality reference genome for a parasitic bivalve with doubly uniparental inheritance (Bivalvia: Unionida).</title>
        <authorList>
            <person name="Smith C.H."/>
        </authorList>
    </citation>
    <scope>NUCLEOTIDE SEQUENCE</scope>
    <source>
        <strain evidence="2">CHS0354</strain>
        <tissue evidence="2">Mantle</tissue>
    </source>
</reference>
<dbReference type="PANTHER" id="PTHR46791:SF5">
    <property type="entry name" value="CLR5 DOMAIN-CONTAINING PROTEIN-RELATED"/>
    <property type="match status" value="1"/>
</dbReference>
<dbReference type="InterPro" id="IPR058913">
    <property type="entry name" value="Integrase_dom_put"/>
</dbReference>
<evidence type="ECO:0000313" key="2">
    <source>
        <dbReference type="EMBL" id="KAK3584375.1"/>
    </source>
</evidence>
<reference evidence="2" key="3">
    <citation type="submission" date="2023-05" db="EMBL/GenBank/DDBJ databases">
        <authorList>
            <person name="Smith C.H."/>
        </authorList>
    </citation>
    <scope>NUCLEOTIDE SEQUENCE</scope>
    <source>
        <strain evidence="2">CHS0354</strain>
        <tissue evidence="2">Mantle</tissue>
    </source>
</reference>
<dbReference type="Pfam" id="PF24764">
    <property type="entry name" value="rva_4"/>
    <property type="match status" value="1"/>
</dbReference>
<keyword evidence="3" id="KW-1185">Reference proteome</keyword>
<organism evidence="2 3">
    <name type="scientific">Potamilus streckersoni</name>
    <dbReference type="NCBI Taxonomy" id="2493646"/>
    <lineage>
        <taxon>Eukaryota</taxon>
        <taxon>Metazoa</taxon>
        <taxon>Spiralia</taxon>
        <taxon>Lophotrochozoa</taxon>
        <taxon>Mollusca</taxon>
        <taxon>Bivalvia</taxon>
        <taxon>Autobranchia</taxon>
        <taxon>Heteroconchia</taxon>
        <taxon>Palaeoheterodonta</taxon>
        <taxon>Unionida</taxon>
        <taxon>Unionoidea</taxon>
        <taxon>Unionidae</taxon>
        <taxon>Ambleminae</taxon>
        <taxon>Lampsilini</taxon>
        <taxon>Potamilus</taxon>
    </lineage>
</organism>
<dbReference type="Proteomes" id="UP001195483">
    <property type="component" value="Unassembled WGS sequence"/>
</dbReference>
<feature type="domain" description="Integrase core" evidence="1">
    <location>
        <begin position="1"/>
        <end position="56"/>
    </location>
</feature>
<sequence length="65" mass="7416">YVVAGSNSLWHANTKHRLNRWHLFIVGGIDGFSRFITILECTDNNKAETLLNCFKICVGVRTQHV</sequence>
<comment type="caution">
    <text evidence="2">The sequence shown here is derived from an EMBL/GenBank/DDBJ whole genome shotgun (WGS) entry which is preliminary data.</text>
</comment>
<proteinExistence type="predicted"/>
<reference evidence="2" key="1">
    <citation type="journal article" date="2021" name="Genome Biol. Evol.">
        <title>A High-Quality Reference Genome for a Parasitic Bivalve with Doubly Uniparental Inheritance (Bivalvia: Unionida).</title>
        <authorList>
            <person name="Smith C.H."/>
        </authorList>
    </citation>
    <scope>NUCLEOTIDE SEQUENCE</scope>
    <source>
        <strain evidence="2">CHS0354</strain>
    </source>
</reference>
<evidence type="ECO:0000313" key="3">
    <source>
        <dbReference type="Proteomes" id="UP001195483"/>
    </source>
</evidence>
<dbReference type="PANTHER" id="PTHR46791">
    <property type="entry name" value="EXPRESSED PROTEIN"/>
    <property type="match status" value="1"/>
</dbReference>
<name>A0AAE0S352_9BIVA</name>
<accession>A0AAE0S352</accession>
<evidence type="ECO:0000259" key="1">
    <source>
        <dbReference type="Pfam" id="PF24764"/>
    </source>
</evidence>
<protein>
    <recommendedName>
        <fullName evidence="1">Integrase core domain-containing protein</fullName>
    </recommendedName>
</protein>
<dbReference type="EMBL" id="JAEAOA010000129">
    <property type="protein sequence ID" value="KAK3584375.1"/>
    <property type="molecule type" value="Genomic_DNA"/>
</dbReference>
<gene>
    <name evidence="2" type="ORF">CHS0354_001301</name>
</gene>